<reference evidence="3 4" key="1">
    <citation type="submission" date="2022-04" db="EMBL/GenBank/DDBJ databases">
        <title>Halobacillus sp. isolated from saltern.</title>
        <authorList>
            <person name="Won M."/>
            <person name="Lee C.-M."/>
            <person name="Woen H.-Y."/>
            <person name="Kwon S.-W."/>
        </authorList>
    </citation>
    <scope>NUCLEOTIDE SEQUENCE [LARGE SCALE GENOMIC DNA]</scope>
    <source>
        <strain evidence="3 4">SSTM10-2</strain>
    </source>
</reference>
<organism evidence="3 4">
    <name type="scientific">Halobacillus shinanisalinarum</name>
    <dbReference type="NCBI Taxonomy" id="2932258"/>
    <lineage>
        <taxon>Bacteria</taxon>
        <taxon>Bacillati</taxon>
        <taxon>Bacillota</taxon>
        <taxon>Bacilli</taxon>
        <taxon>Bacillales</taxon>
        <taxon>Bacillaceae</taxon>
        <taxon>Halobacillus</taxon>
    </lineage>
</organism>
<dbReference type="PANTHER" id="PTHR11014">
    <property type="entry name" value="PEPTIDASE M20 FAMILY MEMBER"/>
    <property type="match status" value="1"/>
</dbReference>
<dbReference type="Gene3D" id="3.30.70.360">
    <property type="match status" value="1"/>
</dbReference>
<evidence type="ECO:0000313" key="4">
    <source>
        <dbReference type="Proteomes" id="UP000831880"/>
    </source>
</evidence>
<dbReference type="RefSeq" id="WP_244755648.1">
    <property type="nucleotide sequence ID" value="NZ_CP095074.1"/>
</dbReference>
<dbReference type="Gene3D" id="3.40.630.10">
    <property type="entry name" value="Zn peptidases"/>
    <property type="match status" value="1"/>
</dbReference>
<sequence length="372" mass="40332">MKQIVETIQPDIHNVFDHLHTNPEVSWKEENTTTYIKQVLEEKGVKVTTFPDSTGLIAEIGSGKPVVAVRADMDALWQEVGGVFQANHSCGHDAHMSMAVGVLLTLLMKGVPKGSVRFIFQPAEETGNGALRMVENGVVDDVDYLYGVHLRPVQEMEGGQASPAIIHGAGLFMEGKIAGEDTHGARPHLGVNAIEAGSAIVELVKGIYLDPMIPYSAKVTKFQAGGNNPNIIPGSAVFSLDLRAQSNEALQQLREQVEGKIEAVEKAYNLPITLRVMDYVPAAETDSQAQGYMGEAIKEVLGDEHTMAPLVTSGGDDFHFYTINRPHLKATMLGLGANLKPGLHHPQMTFDRKAIFSGIEILAHTILKTLDQ</sequence>
<dbReference type="SUPFAM" id="SSF53187">
    <property type="entry name" value="Zn-dependent exopeptidases"/>
    <property type="match status" value="1"/>
</dbReference>
<dbReference type="InterPro" id="IPR017439">
    <property type="entry name" value="Amidohydrolase"/>
</dbReference>
<feature type="domain" description="Peptidase M20 dimerisation" evidence="2">
    <location>
        <begin position="176"/>
        <end position="268"/>
    </location>
</feature>
<dbReference type="NCBIfam" id="TIGR01891">
    <property type="entry name" value="amidohydrolases"/>
    <property type="match status" value="1"/>
</dbReference>
<evidence type="ECO:0000256" key="1">
    <source>
        <dbReference type="SAM" id="Coils"/>
    </source>
</evidence>
<name>A0ABY4H6I3_9BACI</name>
<dbReference type="InterPro" id="IPR037484">
    <property type="entry name" value="AmhX-like"/>
</dbReference>
<dbReference type="Pfam" id="PF07687">
    <property type="entry name" value="M20_dimer"/>
    <property type="match status" value="1"/>
</dbReference>
<keyword evidence="4" id="KW-1185">Reference proteome</keyword>
<dbReference type="EMBL" id="CP095074">
    <property type="protein sequence ID" value="UOQ95733.1"/>
    <property type="molecule type" value="Genomic_DNA"/>
</dbReference>
<dbReference type="PANTHER" id="PTHR11014:SF122">
    <property type="entry name" value="AMIDOHYDROLASE AMHX"/>
    <property type="match status" value="1"/>
</dbReference>
<dbReference type="InterPro" id="IPR002933">
    <property type="entry name" value="Peptidase_M20"/>
</dbReference>
<dbReference type="SUPFAM" id="SSF55031">
    <property type="entry name" value="Bacterial exopeptidase dimerisation domain"/>
    <property type="match status" value="1"/>
</dbReference>
<gene>
    <name evidence="3" type="ORF">MUO14_17590</name>
</gene>
<dbReference type="InterPro" id="IPR011650">
    <property type="entry name" value="Peptidase_M20_dimer"/>
</dbReference>
<dbReference type="InterPro" id="IPR036264">
    <property type="entry name" value="Bact_exopeptidase_dim_dom"/>
</dbReference>
<evidence type="ECO:0000259" key="2">
    <source>
        <dbReference type="Pfam" id="PF07687"/>
    </source>
</evidence>
<dbReference type="CDD" id="cd08018">
    <property type="entry name" value="M20_Acy1_amhX-like"/>
    <property type="match status" value="1"/>
</dbReference>
<dbReference type="PIRSF" id="PIRSF005962">
    <property type="entry name" value="Pept_M20D_amidohydro"/>
    <property type="match status" value="1"/>
</dbReference>
<keyword evidence="1" id="KW-0175">Coiled coil</keyword>
<accession>A0ABY4H6I3</accession>
<dbReference type="Proteomes" id="UP000831880">
    <property type="component" value="Chromosome"/>
</dbReference>
<proteinExistence type="predicted"/>
<feature type="coiled-coil region" evidence="1">
    <location>
        <begin position="243"/>
        <end position="270"/>
    </location>
</feature>
<evidence type="ECO:0000313" key="3">
    <source>
        <dbReference type="EMBL" id="UOQ95733.1"/>
    </source>
</evidence>
<protein>
    <submittedName>
        <fullName evidence="3">M20 peptidase aminoacylase family protein</fullName>
    </submittedName>
</protein>
<dbReference type="Pfam" id="PF01546">
    <property type="entry name" value="Peptidase_M20"/>
    <property type="match status" value="1"/>
</dbReference>